<dbReference type="Gene3D" id="3.30.559.10">
    <property type="entry name" value="Chloramphenicol acetyltransferase-like domain"/>
    <property type="match status" value="2"/>
</dbReference>
<name>A0AAD4P4K6_PERFH</name>
<gene>
    <name evidence="4" type="ORF">C2S53_016326</name>
</gene>
<dbReference type="GO" id="GO:0016746">
    <property type="term" value="F:acyltransferase activity"/>
    <property type="evidence" value="ECO:0007669"/>
    <property type="project" value="UniProtKB-KW"/>
</dbReference>
<comment type="caution">
    <text evidence="4">The sequence shown here is derived from an EMBL/GenBank/DDBJ whole genome shotgun (WGS) entry which is preliminary data.</text>
</comment>
<proteinExistence type="inferred from homology"/>
<accession>A0AAD4P4K6</accession>
<keyword evidence="5" id="KW-1185">Reference proteome</keyword>
<reference evidence="4 5" key="1">
    <citation type="journal article" date="2021" name="Nat. Commun.">
        <title>Incipient diploidization of the medicinal plant Perilla within 10,000 years.</title>
        <authorList>
            <person name="Zhang Y."/>
            <person name="Shen Q."/>
            <person name="Leng L."/>
            <person name="Zhang D."/>
            <person name="Chen S."/>
            <person name="Shi Y."/>
            <person name="Ning Z."/>
            <person name="Chen S."/>
        </authorList>
    </citation>
    <scope>NUCLEOTIDE SEQUENCE [LARGE SCALE GENOMIC DNA]</scope>
    <source>
        <strain evidence="5">cv. PC099</strain>
    </source>
</reference>
<dbReference type="InterPro" id="IPR023213">
    <property type="entry name" value="CAT-like_dom_sf"/>
</dbReference>
<dbReference type="Proteomes" id="UP001190926">
    <property type="component" value="Unassembled WGS sequence"/>
</dbReference>
<dbReference type="Pfam" id="PF02458">
    <property type="entry name" value="Transferase"/>
    <property type="match status" value="1"/>
</dbReference>
<dbReference type="AlphaFoldDB" id="A0AAD4P4K6"/>
<dbReference type="PANTHER" id="PTHR31147">
    <property type="entry name" value="ACYL TRANSFERASE 4"/>
    <property type="match status" value="1"/>
</dbReference>
<evidence type="ECO:0000313" key="5">
    <source>
        <dbReference type="Proteomes" id="UP001190926"/>
    </source>
</evidence>
<dbReference type="PANTHER" id="PTHR31147:SF1">
    <property type="entry name" value="ACYL TRANSFERASE 4"/>
    <property type="match status" value="1"/>
</dbReference>
<sequence length="419" mass="46244">MEFCVSRVSEGLVAPSGPTPSGLLELSVVDRLPVLRCNARTLHVFKHGPGPETTAALLIREALAKALIPYYPLAGRLHVSSDEELQIACTGDGIWVVDASADCTLDDLHYFDDAMSIPYENLLPPPPPPQTHLHPPLVQMQVTQFQCNGFVIGLIFCHAICDGLGAAQFLNAVGDMARGAETPAVGPHWCRNFLPTATPSPSPSFPLAIPVPDYQLEPAIIDISMEEIEKLKQEFRRGRPGERCSTFEVVAAMLWRRRTEVIGLDEDTEVKLVFFANCRTLVEPALPEGFYGNCFFPVSVSASSGELMAKDVMEVVEVIKEGKRRLPEEFRKWGERGGGEAFAPPLEYRTLFISEWGRLGFMEVDYGWGRPVHVVPVQGSSIIPVGIVCSQPRPRTGVRLMTWCVSKPHLPPLLHHFQS</sequence>
<evidence type="ECO:0000256" key="1">
    <source>
        <dbReference type="ARBA" id="ARBA00009861"/>
    </source>
</evidence>
<protein>
    <submittedName>
        <fullName evidence="4">HXXXD-type acyl-transferase family protein</fullName>
    </submittedName>
</protein>
<evidence type="ECO:0000256" key="2">
    <source>
        <dbReference type="ARBA" id="ARBA00022679"/>
    </source>
</evidence>
<organism evidence="4 5">
    <name type="scientific">Perilla frutescens var. hirtella</name>
    <name type="common">Perilla citriodora</name>
    <name type="synonym">Perilla setoyensis</name>
    <dbReference type="NCBI Taxonomy" id="608512"/>
    <lineage>
        <taxon>Eukaryota</taxon>
        <taxon>Viridiplantae</taxon>
        <taxon>Streptophyta</taxon>
        <taxon>Embryophyta</taxon>
        <taxon>Tracheophyta</taxon>
        <taxon>Spermatophyta</taxon>
        <taxon>Magnoliopsida</taxon>
        <taxon>eudicotyledons</taxon>
        <taxon>Gunneridae</taxon>
        <taxon>Pentapetalae</taxon>
        <taxon>asterids</taxon>
        <taxon>lamiids</taxon>
        <taxon>Lamiales</taxon>
        <taxon>Lamiaceae</taxon>
        <taxon>Nepetoideae</taxon>
        <taxon>Elsholtzieae</taxon>
        <taxon>Perilla</taxon>
    </lineage>
</organism>
<dbReference type="EMBL" id="SDAM02000173">
    <property type="protein sequence ID" value="KAH6825715.1"/>
    <property type="molecule type" value="Genomic_DNA"/>
</dbReference>
<evidence type="ECO:0000256" key="3">
    <source>
        <dbReference type="ARBA" id="ARBA00023315"/>
    </source>
</evidence>
<comment type="similarity">
    <text evidence="1">Belongs to the plant acyltransferase family.</text>
</comment>
<keyword evidence="2" id="KW-0808">Transferase</keyword>
<dbReference type="InterPro" id="IPR050898">
    <property type="entry name" value="Plant_acyltransferase"/>
</dbReference>
<keyword evidence="3" id="KW-0012">Acyltransferase</keyword>
<evidence type="ECO:0000313" key="4">
    <source>
        <dbReference type="EMBL" id="KAH6825715.1"/>
    </source>
</evidence>